<evidence type="ECO:0000259" key="2">
    <source>
        <dbReference type="PROSITE" id="PS51704"/>
    </source>
</evidence>
<keyword evidence="1" id="KW-1133">Transmembrane helix</keyword>
<dbReference type="CDD" id="cd08570">
    <property type="entry name" value="GDPD_YPL206cp_fungi"/>
    <property type="match status" value="1"/>
</dbReference>
<feature type="domain" description="GP-PDE" evidence="2">
    <location>
        <begin position="89"/>
        <end position="340"/>
    </location>
</feature>
<dbReference type="Pfam" id="PF03009">
    <property type="entry name" value="GDPD"/>
    <property type="match status" value="1"/>
</dbReference>
<keyword evidence="1" id="KW-0472">Membrane</keyword>
<dbReference type="InterPro" id="IPR017946">
    <property type="entry name" value="PLC-like_Pdiesterase_TIM-brl"/>
</dbReference>
<name>A0A2T4GGV9_FUSCU</name>
<keyword evidence="4" id="KW-1185">Reference proteome</keyword>
<comment type="caution">
    <text evidence="3">The sequence shown here is derived from an EMBL/GenBank/DDBJ whole genome shotgun (WGS) entry which is preliminary data.</text>
</comment>
<dbReference type="SUPFAM" id="SSF51695">
    <property type="entry name" value="PLC-like phosphodiesterases"/>
    <property type="match status" value="1"/>
</dbReference>
<gene>
    <name evidence="3" type="ORF">FCULG_00009803</name>
</gene>
<dbReference type="Proteomes" id="UP000241587">
    <property type="component" value="Unassembled WGS sequence"/>
</dbReference>
<dbReference type="Gene3D" id="3.20.20.190">
    <property type="entry name" value="Phosphatidylinositol (PI) phosphodiesterase"/>
    <property type="match status" value="1"/>
</dbReference>
<dbReference type="GO" id="GO:0008081">
    <property type="term" value="F:phosphoric diester hydrolase activity"/>
    <property type="evidence" value="ECO:0007669"/>
    <property type="project" value="InterPro"/>
</dbReference>
<evidence type="ECO:0000256" key="1">
    <source>
        <dbReference type="SAM" id="Phobius"/>
    </source>
</evidence>
<dbReference type="InterPro" id="IPR030395">
    <property type="entry name" value="GP_PDE_dom"/>
</dbReference>
<feature type="transmembrane region" description="Helical" evidence="1">
    <location>
        <begin position="368"/>
        <end position="385"/>
    </location>
</feature>
<keyword evidence="1" id="KW-0812">Transmembrane</keyword>
<evidence type="ECO:0000313" key="3">
    <source>
        <dbReference type="EMBL" id="PTD02769.1"/>
    </source>
</evidence>
<dbReference type="OrthoDB" id="1058301at2759"/>
<dbReference type="PANTHER" id="PTHR43805">
    <property type="entry name" value="GLYCEROPHOSPHORYL DIESTER PHOSPHODIESTERASE"/>
    <property type="match status" value="1"/>
</dbReference>
<dbReference type="PROSITE" id="PS51704">
    <property type="entry name" value="GP_PDE"/>
    <property type="match status" value="1"/>
</dbReference>
<dbReference type="OMA" id="ECSWEYL"/>
<dbReference type="EMBL" id="PVEM01000016">
    <property type="protein sequence ID" value="PTD02769.1"/>
    <property type="molecule type" value="Genomic_DNA"/>
</dbReference>
<sequence>MNTGFLNNNRCFYRFASSLHCWGRYHGRTVEAVSPILSPRNLYQSSRSTTTMTAERQVLANKDTQSAAVPQALWAVARPSLRDPSRRLPQAIAHRGAKVDWPENTMAAFRGAVADGAHAIETDVHLSSDGVADPSLKRCFGVDARIAECSWEYLSTLRTVAEPHEPMPRLKDFLEWLTEPELEKIWVVLDIKLNDNPAELIAAIARASDSVQGPVSWDQRIVLGCWNASFLQAARSQLPTYPLAHISASLLYSHHFLKIPNLGFNLNQNTLVGPSGKHFLRQLQRTDKLVMTWTVNQPRRMEWCIRQNLGHPRLPNRNVQGPPLIDGVITDNPRLYLEVCQKFEDEMDGKLVRSNLALTQRVKNKAETVAFVLVTQALMIVYHVVRRMQGKFDFLQDRRTLDKR</sequence>
<evidence type="ECO:0000313" key="4">
    <source>
        <dbReference type="Proteomes" id="UP000241587"/>
    </source>
</evidence>
<protein>
    <recommendedName>
        <fullName evidence="2">GP-PDE domain-containing protein</fullName>
    </recommendedName>
</protein>
<proteinExistence type="predicted"/>
<accession>A0A2T4GGV9</accession>
<reference evidence="3 4" key="1">
    <citation type="submission" date="2018-02" db="EMBL/GenBank/DDBJ databases">
        <title>Fusarium culmorum secondary metabolites in fungal-bacterial-plant interactions.</title>
        <authorList>
            <person name="Schmidt R."/>
        </authorList>
    </citation>
    <scope>NUCLEOTIDE SEQUENCE [LARGE SCALE GENOMIC DNA]</scope>
    <source>
        <strain evidence="3 4">PV</strain>
    </source>
</reference>
<dbReference type="GO" id="GO:0006629">
    <property type="term" value="P:lipid metabolic process"/>
    <property type="evidence" value="ECO:0007669"/>
    <property type="project" value="InterPro"/>
</dbReference>
<organism evidence="3 4">
    <name type="scientific">Fusarium culmorum</name>
    <dbReference type="NCBI Taxonomy" id="5516"/>
    <lineage>
        <taxon>Eukaryota</taxon>
        <taxon>Fungi</taxon>
        <taxon>Dikarya</taxon>
        <taxon>Ascomycota</taxon>
        <taxon>Pezizomycotina</taxon>
        <taxon>Sordariomycetes</taxon>
        <taxon>Hypocreomycetidae</taxon>
        <taxon>Hypocreales</taxon>
        <taxon>Nectriaceae</taxon>
        <taxon>Fusarium</taxon>
    </lineage>
</organism>
<dbReference type="AlphaFoldDB" id="A0A2T4GGV9"/>
<dbReference type="PANTHER" id="PTHR43805:SF1">
    <property type="entry name" value="GP-PDE DOMAIN-CONTAINING PROTEIN"/>
    <property type="match status" value="1"/>
</dbReference>